<dbReference type="NCBIfam" id="TIGR00377">
    <property type="entry name" value="ant_ant_sig"/>
    <property type="match status" value="1"/>
</dbReference>
<evidence type="ECO:0000313" key="5">
    <source>
        <dbReference type="Proteomes" id="UP001596157"/>
    </source>
</evidence>
<evidence type="ECO:0000256" key="2">
    <source>
        <dbReference type="RuleBase" id="RU003749"/>
    </source>
</evidence>
<comment type="caution">
    <text evidence="4">The sequence shown here is derived from an EMBL/GenBank/DDBJ whole genome shotgun (WGS) entry which is preliminary data.</text>
</comment>
<dbReference type="PANTHER" id="PTHR33495">
    <property type="entry name" value="ANTI-SIGMA FACTOR ANTAGONIST TM_1081-RELATED-RELATED"/>
    <property type="match status" value="1"/>
</dbReference>
<organism evidence="4 5">
    <name type="scientific">Actinokineospora guangxiensis</name>
    <dbReference type="NCBI Taxonomy" id="1490288"/>
    <lineage>
        <taxon>Bacteria</taxon>
        <taxon>Bacillati</taxon>
        <taxon>Actinomycetota</taxon>
        <taxon>Actinomycetes</taxon>
        <taxon>Pseudonocardiales</taxon>
        <taxon>Pseudonocardiaceae</taxon>
        <taxon>Actinokineospora</taxon>
    </lineage>
</organism>
<dbReference type="PANTHER" id="PTHR33495:SF2">
    <property type="entry name" value="ANTI-SIGMA FACTOR ANTAGONIST TM_1081-RELATED"/>
    <property type="match status" value="1"/>
</dbReference>
<evidence type="ECO:0000313" key="4">
    <source>
        <dbReference type="EMBL" id="MFC5288736.1"/>
    </source>
</evidence>
<gene>
    <name evidence="4" type="ORF">ACFPM7_16895</name>
</gene>
<dbReference type="SUPFAM" id="SSF52091">
    <property type="entry name" value="SpoIIaa-like"/>
    <property type="match status" value="1"/>
</dbReference>
<evidence type="ECO:0000259" key="3">
    <source>
        <dbReference type="PROSITE" id="PS50801"/>
    </source>
</evidence>
<accession>A0ABW0ERF3</accession>
<dbReference type="Gene3D" id="3.30.750.24">
    <property type="entry name" value="STAS domain"/>
    <property type="match status" value="1"/>
</dbReference>
<name>A0ABW0ERF3_9PSEU</name>
<evidence type="ECO:0000256" key="1">
    <source>
        <dbReference type="ARBA" id="ARBA00009013"/>
    </source>
</evidence>
<reference evidence="5" key="1">
    <citation type="journal article" date="2019" name="Int. J. Syst. Evol. Microbiol.">
        <title>The Global Catalogue of Microorganisms (GCM) 10K type strain sequencing project: providing services to taxonomists for standard genome sequencing and annotation.</title>
        <authorList>
            <consortium name="The Broad Institute Genomics Platform"/>
            <consortium name="The Broad Institute Genome Sequencing Center for Infectious Disease"/>
            <person name="Wu L."/>
            <person name="Ma J."/>
        </authorList>
    </citation>
    <scope>NUCLEOTIDE SEQUENCE [LARGE SCALE GENOMIC DNA]</scope>
    <source>
        <strain evidence="5">CCUG 59778</strain>
    </source>
</reference>
<dbReference type="CDD" id="cd07043">
    <property type="entry name" value="STAS_anti-anti-sigma_factors"/>
    <property type="match status" value="1"/>
</dbReference>
<dbReference type="InterPro" id="IPR036513">
    <property type="entry name" value="STAS_dom_sf"/>
</dbReference>
<sequence>MSTKAHDPPLDQDPLRISVSSPDGDTVVVTVDGELDLATAGVFEAHLTEALATGRARIVVDLTGVSFLGVAGITELLRVRDRAAGRRAALRVVAAHRAVLRPLLLLDLVPGLPVHPTLASALSPLPHPRC</sequence>
<dbReference type="InterPro" id="IPR003658">
    <property type="entry name" value="Anti-sigma_ant"/>
</dbReference>
<feature type="domain" description="STAS" evidence="3">
    <location>
        <begin position="25"/>
        <end position="125"/>
    </location>
</feature>
<comment type="similarity">
    <text evidence="1 2">Belongs to the anti-sigma-factor antagonist family.</text>
</comment>
<dbReference type="RefSeq" id="WP_378248580.1">
    <property type="nucleotide sequence ID" value="NZ_JBHSKF010000007.1"/>
</dbReference>
<dbReference type="Pfam" id="PF01740">
    <property type="entry name" value="STAS"/>
    <property type="match status" value="1"/>
</dbReference>
<dbReference type="InterPro" id="IPR002645">
    <property type="entry name" value="STAS_dom"/>
</dbReference>
<keyword evidence="5" id="KW-1185">Reference proteome</keyword>
<dbReference type="EMBL" id="JBHSKF010000007">
    <property type="protein sequence ID" value="MFC5288736.1"/>
    <property type="molecule type" value="Genomic_DNA"/>
</dbReference>
<dbReference type="Proteomes" id="UP001596157">
    <property type="component" value="Unassembled WGS sequence"/>
</dbReference>
<protein>
    <recommendedName>
        <fullName evidence="2">Anti-sigma factor antagonist</fullName>
    </recommendedName>
</protein>
<proteinExistence type="inferred from homology"/>
<dbReference type="PROSITE" id="PS50801">
    <property type="entry name" value="STAS"/>
    <property type="match status" value="1"/>
</dbReference>